<dbReference type="AlphaFoldDB" id="A0A943UY64"/>
<feature type="region of interest" description="Disordered" evidence="1">
    <location>
        <begin position="1"/>
        <end position="72"/>
    </location>
</feature>
<evidence type="ECO:0000313" key="4">
    <source>
        <dbReference type="Proteomes" id="UP000727506"/>
    </source>
</evidence>
<feature type="compositionally biased region" description="Basic and acidic residues" evidence="1">
    <location>
        <begin position="1"/>
        <end position="12"/>
    </location>
</feature>
<evidence type="ECO:0000256" key="2">
    <source>
        <dbReference type="SAM" id="Phobius"/>
    </source>
</evidence>
<proteinExistence type="predicted"/>
<name>A0A943UY64_9ACTN</name>
<dbReference type="EMBL" id="JAGZSV010000018">
    <property type="protein sequence ID" value="MBS6940240.1"/>
    <property type="molecule type" value="Genomic_DNA"/>
</dbReference>
<gene>
    <name evidence="3" type="ORF">KH142_01925</name>
</gene>
<keyword evidence="2" id="KW-1133">Transmembrane helix</keyword>
<dbReference type="Proteomes" id="UP000727506">
    <property type="component" value="Unassembled WGS sequence"/>
</dbReference>
<reference evidence="3" key="1">
    <citation type="submission" date="2021-02" db="EMBL/GenBank/DDBJ databases">
        <title>Infant gut strain persistence is associated with maternal origin, phylogeny, and functional potential including surface adhesion and iron acquisition.</title>
        <authorList>
            <person name="Lou Y.C."/>
        </authorList>
    </citation>
    <scope>NUCLEOTIDE SEQUENCE</scope>
    <source>
        <strain evidence="3">L2_039_000G1_dasL2_039_000G1_concoct_11</strain>
    </source>
</reference>
<evidence type="ECO:0000313" key="3">
    <source>
        <dbReference type="EMBL" id="MBS6940240.1"/>
    </source>
</evidence>
<organism evidence="3 4">
    <name type="scientific">Slackia piriformis</name>
    <dbReference type="NCBI Taxonomy" id="626934"/>
    <lineage>
        <taxon>Bacteria</taxon>
        <taxon>Bacillati</taxon>
        <taxon>Actinomycetota</taxon>
        <taxon>Coriobacteriia</taxon>
        <taxon>Eggerthellales</taxon>
        <taxon>Eggerthellaceae</taxon>
        <taxon>Slackia</taxon>
    </lineage>
</organism>
<keyword evidence="2" id="KW-0812">Transmembrane</keyword>
<evidence type="ECO:0000256" key="1">
    <source>
        <dbReference type="SAM" id="MobiDB-lite"/>
    </source>
</evidence>
<feature type="transmembrane region" description="Helical" evidence="2">
    <location>
        <begin position="76"/>
        <end position="99"/>
    </location>
</feature>
<keyword evidence="2" id="KW-0472">Membrane</keyword>
<protein>
    <recommendedName>
        <fullName evidence="5">DUF4878 domain-containing protein</fullName>
    </recommendedName>
</protein>
<comment type="caution">
    <text evidence="3">The sequence shown here is derived from an EMBL/GenBank/DDBJ whole genome shotgun (WGS) entry which is preliminary data.</text>
</comment>
<evidence type="ECO:0008006" key="5">
    <source>
        <dbReference type="Google" id="ProtNLM"/>
    </source>
</evidence>
<sequence>MHDTDRRDDDSRFIPPPPPCEQVGRSGSASDVSFDEEPGEAPLSAREGGEKRPVCAAPSSAADARQSRPGRPSRRIAVIVAAACLLAVAAVVSFAAMAAGQGGAASDERAIDPQPSGAATRVDDAAPSAEARQAQQDIASQLSALAADEDGALEAYVRQFIEDYDAGVDAAASYGFSDLGISSAELTERLAQGLAFSIVSADVYGDKAWIEVSVTSKSFSDQSDIFAASISDAARCEDAEQYKQYLKERLLEAFDRVKPRTASALVVVERGEEEWMLSSDDIATLLGEAWYG</sequence>
<feature type="region of interest" description="Disordered" evidence="1">
    <location>
        <begin position="103"/>
        <end position="130"/>
    </location>
</feature>
<accession>A0A943UY64</accession>